<comment type="cofactor">
    <cofactor evidence="6">
        <name>[2Fe-2S] cluster</name>
        <dbReference type="ChEBI" id="CHEBI:190135"/>
    </cofactor>
</comment>
<evidence type="ECO:0000256" key="2">
    <source>
        <dbReference type="ARBA" id="ARBA00022714"/>
    </source>
</evidence>
<dbReference type="GO" id="GO:0016491">
    <property type="term" value="F:oxidoreductase activity"/>
    <property type="evidence" value="ECO:0007669"/>
    <property type="project" value="InterPro"/>
</dbReference>
<keyword evidence="3 7" id="KW-0479">Metal-binding</keyword>
<protein>
    <submittedName>
        <fullName evidence="8">NADH-quinone oxidoreductase subunit NuoE</fullName>
    </submittedName>
</protein>
<evidence type="ECO:0000313" key="8">
    <source>
        <dbReference type="EMBL" id="PIP40790.1"/>
    </source>
</evidence>
<gene>
    <name evidence="8" type="ORF">COX18_05620</name>
</gene>
<dbReference type="InterPro" id="IPR002023">
    <property type="entry name" value="NuoE-like"/>
</dbReference>
<comment type="cofactor">
    <cofactor evidence="7">
        <name>[2Fe-2S] cluster</name>
        <dbReference type="ChEBI" id="CHEBI:190135"/>
    </cofactor>
    <text evidence="7">Binds 1 [2Fe-2S] cluster.</text>
</comment>
<evidence type="ECO:0000256" key="6">
    <source>
        <dbReference type="ARBA" id="ARBA00034078"/>
    </source>
</evidence>
<organism evidence="8 9">
    <name type="scientific">Candidatus Desantisbacteria bacterium CG23_combo_of_CG06-09_8_20_14_all_40_23</name>
    <dbReference type="NCBI Taxonomy" id="1974550"/>
    <lineage>
        <taxon>Bacteria</taxon>
        <taxon>Candidatus Desantisiibacteriota</taxon>
    </lineage>
</organism>
<dbReference type="Gene3D" id="3.40.30.10">
    <property type="entry name" value="Glutaredoxin"/>
    <property type="match status" value="1"/>
</dbReference>
<evidence type="ECO:0000313" key="9">
    <source>
        <dbReference type="Proteomes" id="UP000231067"/>
    </source>
</evidence>
<dbReference type="Gene3D" id="1.10.10.1590">
    <property type="entry name" value="NADH-quinone oxidoreductase subunit E"/>
    <property type="match status" value="1"/>
</dbReference>
<dbReference type="Proteomes" id="UP000231067">
    <property type="component" value="Unassembled WGS sequence"/>
</dbReference>
<dbReference type="InterPro" id="IPR028431">
    <property type="entry name" value="NADP_DH_HndA-like"/>
</dbReference>
<evidence type="ECO:0000256" key="1">
    <source>
        <dbReference type="ARBA" id="ARBA00010643"/>
    </source>
</evidence>
<sequence>MALKNTVDDKNLGSRIQLNPEPLISVAPHAEAWIETKEAIEIFSPEQLAQIDTIVAKYDAKPNYLIPILKETQETFGYLPAQLQRHIAVGINVPPAHIFGVVTFYAFFTTVPKGKYLIKVCTGTACYVKGAQEIIVKLESELGIQVGETTEDKKFTLEAVRCIGACGLAPAVLIGKDTHGMVTPGKIIDILRRYS</sequence>
<dbReference type="PANTHER" id="PTHR43342:SF2">
    <property type="entry name" value="POTENTIAL NAD-REDUCING HYDROGENASE SUBUNIT"/>
    <property type="match status" value="1"/>
</dbReference>
<comment type="caution">
    <text evidence="8">The sequence shown here is derived from an EMBL/GenBank/DDBJ whole genome shotgun (WGS) entry which is preliminary data.</text>
</comment>
<keyword evidence="4 7" id="KW-0408">Iron</keyword>
<dbReference type="InterPro" id="IPR041921">
    <property type="entry name" value="NuoE_N"/>
</dbReference>
<keyword evidence="5 7" id="KW-0411">Iron-sulfur</keyword>
<accession>A0A2H0A7I6</accession>
<evidence type="ECO:0000256" key="4">
    <source>
        <dbReference type="ARBA" id="ARBA00023004"/>
    </source>
</evidence>
<dbReference type="CDD" id="cd03064">
    <property type="entry name" value="TRX_Fd_NuoE"/>
    <property type="match status" value="1"/>
</dbReference>
<dbReference type="Pfam" id="PF01257">
    <property type="entry name" value="2Fe-2S_thioredx"/>
    <property type="match status" value="1"/>
</dbReference>
<dbReference type="SUPFAM" id="SSF52833">
    <property type="entry name" value="Thioredoxin-like"/>
    <property type="match status" value="1"/>
</dbReference>
<dbReference type="EMBL" id="PCSH01000100">
    <property type="protein sequence ID" value="PIP40790.1"/>
    <property type="molecule type" value="Genomic_DNA"/>
</dbReference>
<dbReference type="AlphaFoldDB" id="A0A2H0A7I6"/>
<dbReference type="PANTHER" id="PTHR43342">
    <property type="entry name" value="NADH-QUINONE OXIDOREDUCTASE, E SUBUNIT"/>
    <property type="match status" value="1"/>
</dbReference>
<feature type="binding site" evidence="7">
    <location>
        <position position="121"/>
    </location>
    <ligand>
        <name>[2Fe-2S] cluster</name>
        <dbReference type="ChEBI" id="CHEBI:190135"/>
    </ligand>
</feature>
<feature type="binding site" evidence="7">
    <location>
        <position position="126"/>
    </location>
    <ligand>
        <name>[2Fe-2S] cluster</name>
        <dbReference type="ChEBI" id="CHEBI:190135"/>
    </ligand>
</feature>
<evidence type="ECO:0000256" key="3">
    <source>
        <dbReference type="ARBA" id="ARBA00022723"/>
    </source>
</evidence>
<feature type="binding site" evidence="7">
    <location>
        <position position="162"/>
    </location>
    <ligand>
        <name>[2Fe-2S] cluster</name>
        <dbReference type="ChEBI" id="CHEBI:190135"/>
    </ligand>
</feature>
<dbReference type="FunFam" id="3.40.30.10:FF:000015">
    <property type="entry name" value="NADH-quinone oxidoreductase subunit E"/>
    <property type="match status" value="1"/>
</dbReference>
<feature type="binding site" evidence="7">
    <location>
        <position position="166"/>
    </location>
    <ligand>
        <name>[2Fe-2S] cluster</name>
        <dbReference type="ChEBI" id="CHEBI:190135"/>
    </ligand>
</feature>
<evidence type="ECO:0000256" key="5">
    <source>
        <dbReference type="ARBA" id="ARBA00023014"/>
    </source>
</evidence>
<comment type="similarity">
    <text evidence="1">Belongs to the complex I 24 kDa subunit family.</text>
</comment>
<dbReference type="NCBIfam" id="NF005722">
    <property type="entry name" value="PRK07539.1-2"/>
    <property type="match status" value="1"/>
</dbReference>
<dbReference type="PIRSF" id="PIRSF000216">
    <property type="entry name" value="NADH_DH_24kDa"/>
    <property type="match status" value="1"/>
</dbReference>
<name>A0A2H0A7I6_9BACT</name>
<dbReference type="GO" id="GO:0046872">
    <property type="term" value="F:metal ion binding"/>
    <property type="evidence" value="ECO:0007669"/>
    <property type="project" value="UniProtKB-KW"/>
</dbReference>
<keyword evidence="2 7" id="KW-0001">2Fe-2S</keyword>
<proteinExistence type="inferred from homology"/>
<reference evidence="8 9" key="1">
    <citation type="submission" date="2017-09" db="EMBL/GenBank/DDBJ databases">
        <title>Depth-based differentiation of microbial function through sediment-hosted aquifers and enrichment of novel symbionts in the deep terrestrial subsurface.</title>
        <authorList>
            <person name="Probst A.J."/>
            <person name="Ladd B."/>
            <person name="Jarett J.K."/>
            <person name="Geller-Mcgrath D.E."/>
            <person name="Sieber C.M."/>
            <person name="Emerson J.B."/>
            <person name="Anantharaman K."/>
            <person name="Thomas B.C."/>
            <person name="Malmstrom R."/>
            <person name="Stieglmeier M."/>
            <person name="Klingl A."/>
            <person name="Woyke T."/>
            <person name="Ryan C.M."/>
            <person name="Banfield J.F."/>
        </authorList>
    </citation>
    <scope>NUCLEOTIDE SEQUENCE [LARGE SCALE GENOMIC DNA]</scope>
    <source>
        <strain evidence="8">CG23_combo_of_CG06-09_8_20_14_all_40_23</strain>
    </source>
</reference>
<evidence type="ECO:0000256" key="7">
    <source>
        <dbReference type="PIRSR" id="PIRSR000216-1"/>
    </source>
</evidence>
<dbReference type="GO" id="GO:0051537">
    <property type="term" value="F:2 iron, 2 sulfur cluster binding"/>
    <property type="evidence" value="ECO:0007669"/>
    <property type="project" value="UniProtKB-KW"/>
</dbReference>
<dbReference type="InterPro" id="IPR042128">
    <property type="entry name" value="NuoE_dom"/>
</dbReference>
<dbReference type="InterPro" id="IPR036249">
    <property type="entry name" value="Thioredoxin-like_sf"/>
</dbReference>